<dbReference type="Proteomes" id="UP001597118">
    <property type="component" value="Unassembled WGS sequence"/>
</dbReference>
<accession>A0ABW4IF48</accession>
<comment type="caution">
    <text evidence="2">The sequence shown here is derived from an EMBL/GenBank/DDBJ whole genome shotgun (WGS) entry which is preliminary data.</text>
</comment>
<gene>
    <name evidence="2" type="ORF">ACFSAH_10180</name>
</gene>
<keyword evidence="2" id="KW-0808">Transferase</keyword>
<evidence type="ECO:0000313" key="2">
    <source>
        <dbReference type="EMBL" id="MFD1630246.1"/>
    </source>
</evidence>
<dbReference type="EMBL" id="JBHUDG010000015">
    <property type="protein sequence ID" value="MFD1630246.1"/>
    <property type="molecule type" value="Genomic_DNA"/>
</dbReference>
<dbReference type="InterPro" id="IPR001173">
    <property type="entry name" value="Glyco_trans_2-like"/>
</dbReference>
<dbReference type="Pfam" id="PF00535">
    <property type="entry name" value="Glycos_transf_2"/>
    <property type="match status" value="1"/>
</dbReference>
<keyword evidence="2" id="KW-0328">Glycosyltransferase</keyword>
<proteinExistence type="predicted"/>
<name>A0ABW4IF48_9SPHI</name>
<sequence length="265" mass="30576">MDTKNHSFVIPAYGSSPYLEKCIESLMQQTKKSKILITTSTPSDFLKDIANNYQLELIINPTPSSIGNDWNFALGVTDTKYVTIAHQDDIYGPQYTERLLKKINAAKNKNVLIAFTGYWDLIDNQIRKNSLNAWIKKLLLTPFIISETITSKHLKKTILLFGNPICCPSVTFNKENISNFKFSTTYSCTLDWFAWYQLAKQTGSFLYINQQLVQHRIHRESETTNQITNGKRAIEEYLFFEQIWGKHIAGVLSRFYSKGYKNNDI</sequence>
<protein>
    <submittedName>
        <fullName evidence="2">Glycosyltransferase family A protein</fullName>
        <ecNumber evidence="2">2.4.-.-</ecNumber>
    </submittedName>
</protein>
<dbReference type="CDD" id="cd00761">
    <property type="entry name" value="Glyco_tranf_GTA_type"/>
    <property type="match status" value="1"/>
</dbReference>
<dbReference type="EC" id="2.4.-.-" evidence="2"/>
<dbReference type="SUPFAM" id="SSF53448">
    <property type="entry name" value="Nucleotide-diphospho-sugar transferases"/>
    <property type="match status" value="1"/>
</dbReference>
<organism evidence="2 3">
    <name type="scientific">Pseudopedobacter beijingensis</name>
    <dbReference type="NCBI Taxonomy" id="1207056"/>
    <lineage>
        <taxon>Bacteria</taxon>
        <taxon>Pseudomonadati</taxon>
        <taxon>Bacteroidota</taxon>
        <taxon>Sphingobacteriia</taxon>
        <taxon>Sphingobacteriales</taxon>
        <taxon>Sphingobacteriaceae</taxon>
        <taxon>Pseudopedobacter</taxon>
    </lineage>
</organism>
<evidence type="ECO:0000313" key="3">
    <source>
        <dbReference type="Proteomes" id="UP001597118"/>
    </source>
</evidence>
<evidence type="ECO:0000259" key="1">
    <source>
        <dbReference type="Pfam" id="PF00535"/>
    </source>
</evidence>
<reference evidence="3" key="1">
    <citation type="journal article" date="2019" name="Int. J. Syst. Evol. Microbiol.">
        <title>The Global Catalogue of Microorganisms (GCM) 10K type strain sequencing project: providing services to taxonomists for standard genome sequencing and annotation.</title>
        <authorList>
            <consortium name="The Broad Institute Genomics Platform"/>
            <consortium name="The Broad Institute Genome Sequencing Center for Infectious Disease"/>
            <person name="Wu L."/>
            <person name="Ma J."/>
        </authorList>
    </citation>
    <scope>NUCLEOTIDE SEQUENCE [LARGE SCALE GENOMIC DNA]</scope>
    <source>
        <strain evidence="3">CCUG 53762</strain>
    </source>
</reference>
<dbReference type="Gene3D" id="3.90.550.10">
    <property type="entry name" value="Spore Coat Polysaccharide Biosynthesis Protein SpsA, Chain A"/>
    <property type="match status" value="1"/>
</dbReference>
<dbReference type="RefSeq" id="WP_379662622.1">
    <property type="nucleotide sequence ID" value="NZ_JBHUDG010000015.1"/>
</dbReference>
<feature type="domain" description="Glycosyltransferase 2-like" evidence="1">
    <location>
        <begin position="7"/>
        <end position="118"/>
    </location>
</feature>
<dbReference type="InterPro" id="IPR029044">
    <property type="entry name" value="Nucleotide-diphossugar_trans"/>
</dbReference>
<keyword evidence="3" id="KW-1185">Reference proteome</keyword>
<dbReference type="GO" id="GO:0016757">
    <property type="term" value="F:glycosyltransferase activity"/>
    <property type="evidence" value="ECO:0007669"/>
    <property type="project" value="UniProtKB-KW"/>
</dbReference>